<dbReference type="GO" id="GO:0060090">
    <property type="term" value="F:molecular adaptor activity"/>
    <property type="evidence" value="ECO:0007669"/>
    <property type="project" value="InterPro"/>
</dbReference>
<keyword evidence="4 6" id="KW-0175">Coiled coil</keyword>
<evidence type="ECO:0000313" key="10">
    <source>
        <dbReference type="Proteomes" id="UP000186922"/>
    </source>
</evidence>
<dbReference type="GO" id="GO:0005737">
    <property type="term" value="C:cytoplasm"/>
    <property type="evidence" value="ECO:0007669"/>
    <property type="project" value="UniProtKB-ARBA"/>
</dbReference>
<comment type="caution">
    <text evidence="9">The sequence shown here is derived from an EMBL/GenBank/DDBJ whole genome shotgun (WGS) entry which is preliminary data.</text>
</comment>
<feature type="region of interest" description="Disordered" evidence="7">
    <location>
        <begin position="1072"/>
        <end position="1096"/>
    </location>
</feature>
<gene>
    <name evidence="9" type="primary">RvY_10064-1</name>
    <name evidence="9" type="synonym">RvY_10064.1</name>
    <name evidence="9" type="ORF">RvY_10064</name>
</gene>
<accession>A0A1D1VG12</accession>
<feature type="coiled-coil region" evidence="6">
    <location>
        <begin position="197"/>
        <end position="231"/>
    </location>
</feature>
<evidence type="ECO:0000256" key="4">
    <source>
        <dbReference type="ARBA" id="ARBA00023054"/>
    </source>
</evidence>
<feature type="compositionally biased region" description="Low complexity" evidence="7">
    <location>
        <begin position="1015"/>
        <end position="1027"/>
    </location>
</feature>
<feature type="coiled-coil region" evidence="6">
    <location>
        <begin position="85"/>
        <end position="112"/>
    </location>
</feature>
<evidence type="ECO:0000256" key="6">
    <source>
        <dbReference type="SAM" id="Coils"/>
    </source>
</evidence>
<evidence type="ECO:0000256" key="3">
    <source>
        <dbReference type="ARBA" id="ARBA00022553"/>
    </source>
</evidence>
<organism evidence="9 10">
    <name type="scientific">Ramazzottius varieornatus</name>
    <name type="common">Water bear</name>
    <name type="synonym">Tardigrade</name>
    <dbReference type="NCBI Taxonomy" id="947166"/>
    <lineage>
        <taxon>Eukaryota</taxon>
        <taxon>Metazoa</taxon>
        <taxon>Ecdysozoa</taxon>
        <taxon>Tardigrada</taxon>
        <taxon>Eutardigrada</taxon>
        <taxon>Parachela</taxon>
        <taxon>Hypsibioidea</taxon>
        <taxon>Ramazzottiidae</taxon>
        <taxon>Ramazzottius</taxon>
    </lineage>
</organism>
<evidence type="ECO:0000256" key="1">
    <source>
        <dbReference type="ARBA" id="ARBA00004300"/>
    </source>
</evidence>
<dbReference type="OrthoDB" id="2020852at2759"/>
<dbReference type="PANTHER" id="PTHR44981:SF2">
    <property type="entry name" value="PERICENTRIN-LIKE PROTEIN, ISOFORM F"/>
    <property type="match status" value="1"/>
</dbReference>
<evidence type="ECO:0000256" key="5">
    <source>
        <dbReference type="ARBA" id="ARBA00023212"/>
    </source>
</evidence>
<dbReference type="STRING" id="947166.A0A1D1VG12"/>
<sequence>MSASTKNKSKKTVNGRKPRQEDANLNGGGRSSEVHHEEVPTPRNNVNGASDDDLLKSRLAQRIYSMVYNHEPEEKLMDVISVLLEESTVTEVEMLREEVQNLKKMLRDATGMLQHVSKDRGGQGDKVVESASVEWEQKLQKEVSRQKKRYQEENKREMDKLRLYFEKQCSQRQEDYISEIYALKLECQETETLRGDVTKLQELCDEREKVARRLEAENDTIMKDVAQLKMDKLASEERTKKILSAVRDGLHKLSDMKSEPPTDTTQTPGLNTFYNYVEEVITSDDWTDDMYVKGVMEEIQVSVQKLSRPVRAPHTEVPEADPQRSAHETQISTMQENFLKEKNTLELSINDLTQQVQRLTEKTRADKRFIEELSADRESEREEYLKLVKTVEDSWRENEKHQERVLQLKQISEDLESQLRSAMEHTESLVKGKEALSENLQLKEDLLRQREEVVNELEKQLNDQRNQEQRNQRQMEKLKLELSGFLRSPSPERTLTDDFFMSFDDLRQQIMDLKDELEARNRINEAERDRRVTDLQTELERVRHNEQRAIRDCQVFQQQIEQQDLDIAHLRQQVDNAKFSFGEDEMVEDLRAQVNYLQREVDGCHRIIEQQESQLVQARLDLDSLKHSLDEKDHELDLTREVSVNDDISKRMGEFEQKNQALVEEMETTAEIWEEQQKSWEDDLAKKSARIAELEKELSEKNNDLGELGRMKQELQEVKKRLEQTELIAQDKSVQAQSFKNLIDIMKSETMQKDAAMKAIQKQFNDNSSSLARQLEEMELANSSLREEVDVLRNAPDRSVEIFEPLLKDKDAEISHLRDLLEASMDESFNKTNLEDCSVQTETEIELPVIHDDSFFGKQAETIEQADRTLTIAENEKVKVQSSGGKDAAVGADERFFTSAEVQTDVQPEINQESEHILTSSVIIVSGGNIPEAVPSLKITEIADEEAQTDLPVPDIDEVLTELTGLKATTRELEHSIVLKENQIEAMALELASLNDRHGKTQNKYRTTIRHLHQSGASSSSDEGSTSFMPRSVLNGDSKSLISKYESKIRDMEKTHVDEIHRIIQESLSVLQHQTTPDKSTRDVSPASGDDIGMDDSIMNTSMSETLKNALKDLRTGSEAILRASNQLNLTTSAVFQQNGHNENKENFNAEREQLLGKIDFLRENINQLVLTRDSLEMALRHMEAQNEDLRGELEMLKKEDQMADQGKDLLLSLLKKTEAELAELHARYRQRDLRLEIEQAGREREEQERERLQKELRETEVQLVRVKGELRQKDAQYERERILTMWKKDNDEQVDVNRNMWKTKCLRAESYRKNLVHQKRYLITLIDDIIINSTDEFCKKIALDGIRPASMRRTPATGVLNEQRKKLTFKSASVVVCAVLRLKTTNAKWQQVRGQAGV</sequence>
<dbReference type="InterPro" id="IPR028745">
    <property type="entry name" value="AKAP9/Pericentrin"/>
</dbReference>
<feature type="region of interest" description="Disordered" evidence="7">
    <location>
        <begin position="1"/>
        <end position="51"/>
    </location>
</feature>
<protein>
    <recommendedName>
        <fullName evidence="8">Pericentrin/AKAP-450 centrosomal targeting domain-containing protein</fullName>
    </recommendedName>
</protein>
<dbReference type="InterPro" id="IPR019528">
    <property type="entry name" value="PACT_domain"/>
</dbReference>
<evidence type="ECO:0000259" key="8">
    <source>
        <dbReference type="Pfam" id="PF10495"/>
    </source>
</evidence>
<reference evidence="9 10" key="1">
    <citation type="journal article" date="2016" name="Nat. Commun.">
        <title>Extremotolerant tardigrade genome and improved radiotolerance of human cultured cells by tardigrade-unique protein.</title>
        <authorList>
            <person name="Hashimoto T."/>
            <person name="Horikawa D.D."/>
            <person name="Saito Y."/>
            <person name="Kuwahara H."/>
            <person name="Kozuka-Hata H."/>
            <person name="Shin-I T."/>
            <person name="Minakuchi Y."/>
            <person name="Ohishi K."/>
            <person name="Motoyama A."/>
            <person name="Aizu T."/>
            <person name="Enomoto A."/>
            <person name="Kondo K."/>
            <person name="Tanaka S."/>
            <person name="Hara Y."/>
            <person name="Koshikawa S."/>
            <person name="Sagara H."/>
            <person name="Miura T."/>
            <person name="Yokobori S."/>
            <person name="Miyagawa K."/>
            <person name="Suzuki Y."/>
            <person name="Kubo T."/>
            <person name="Oyama M."/>
            <person name="Kohara Y."/>
            <person name="Fujiyama A."/>
            <person name="Arakawa K."/>
            <person name="Katayama T."/>
            <person name="Toyoda A."/>
            <person name="Kunieda T."/>
        </authorList>
    </citation>
    <scope>NUCLEOTIDE SEQUENCE [LARGE SCALE GENOMIC DNA]</scope>
    <source>
        <strain evidence="9 10">YOKOZUNA-1</strain>
    </source>
</reference>
<comment type="subcellular location">
    <subcellularLocation>
        <location evidence="1">Cytoplasm</location>
        <location evidence="1">Cytoskeleton</location>
        <location evidence="1">Microtubule organizing center</location>
        <location evidence="1">Centrosome</location>
    </subcellularLocation>
</comment>
<feature type="region of interest" description="Disordered" evidence="7">
    <location>
        <begin position="1012"/>
        <end position="1032"/>
    </location>
</feature>
<feature type="domain" description="Pericentrin/AKAP-450 centrosomal targeting" evidence="8">
    <location>
        <begin position="1305"/>
        <end position="1390"/>
    </location>
</feature>
<dbReference type="EMBL" id="BDGG01000005">
    <property type="protein sequence ID" value="GAU99002.1"/>
    <property type="molecule type" value="Genomic_DNA"/>
</dbReference>
<feature type="coiled-coil region" evidence="6">
    <location>
        <begin position="1145"/>
        <end position="1277"/>
    </location>
</feature>
<dbReference type="Pfam" id="PF10495">
    <property type="entry name" value="PACT_coil_coil"/>
    <property type="match status" value="1"/>
</dbReference>
<keyword evidence="3" id="KW-0597">Phosphoprotein</keyword>
<evidence type="ECO:0000256" key="2">
    <source>
        <dbReference type="ARBA" id="ARBA00022490"/>
    </source>
</evidence>
<proteinExistence type="predicted"/>
<feature type="coiled-coil region" evidence="6">
    <location>
        <begin position="335"/>
        <end position="573"/>
    </location>
</feature>
<feature type="compositionally biased region" description="Basic residues" evidence="7">
    <location>
        <begin position="7"/>
        <end position="17"/>
    </location>
</feature>
<evidence type="ECO:0000256" key="7">
    <source>
        <dbReference type="SAM" id="MobiDB-lite"/>
    </source>
</evidence>
<keyword evidence="10" id="KW-1185">Reference proteome</keyword>
<dbReference type="GO" id="GO:0005813">
    <property type="term" value="C:centrosome"/>
    <property type="evidence" value="ECO:0007669"/>
    <property type="project" value="UniProtKB-SubCell"/>
</dbReference>
<dbReference type="GO" id="GO:0007165">
    <property type="term" value="P:signal transduction"/>
    <property type="evidence" value="ECO:0007669"/>
    <property type="project" value="InterPro"/>
</dbReference>
<feature type="coiled-coil region" evidence="6">
    <location>
        <begin position="768"/>
        <end position="795"/>
    </location>
</feature>
<name>A0A1D1VG12_RAMVA</name>
<dbReference type="Proteomes" id="UP000186922">
    <property type="component" value="Unassembled WGS sequence"/>
</dbReference>
<dbReference type="PANTHER" id="PTHR44981">
    <property type="entry name" value="PERICENTRIN-LIKE PROTEIN, ISOFORM F"/>
    <property type="match status" value="1"/>
</dbReference>
<feature type="coiled-coil region" evidence="6">
    <location>
        <begin position="608"/>
        <end position="732"/>
    </location>
</feature>
<evidence type="ECO:0000313" key="9">
    <source>
        <dbReference type="EMBL" id="GAU99002.1"/>
    </source>
</evidence>
<keyword evidence="5" id="KW-0206">Cytoskeleton</keyword>
<keyword evidence="2" id="KW-0963">Cytoplasm</keyword>